<dbReference type="AlphaFoldDB" id="A0AAV7PMY9"/>
<gene>
    <name evidence="2" type="ORF">NDU88_007894</name>
</gene>
<protein>
    <submittedName>
        <fullName evidence="2">Uncharacterized protein</fullName>
    </submittedName>
</protein>
<reference evidence="2" key="1">
    <citation type="journal article" date="2022" name="bioRxiv">
        <title>Sequencing and chromosome-scale assembly of the giantPleurodeles waltlgenome.</title>
        <authorList>
            <person name="Brown T."/>
            <person name="Elewa A."/>
            <person name="Iarovenko S."/>
            <person name="Subramanian E."/>
            <person name="Araus A.J."/>
            <person name="Petzold A."/>
            <person name="Susuki M."/>
            <person name="Suzuki K.-i.T."/>
            <person name="Hayashi T."/>
            <person name="Toyoda A."/>
            <person name="Oliveira C."/>
            <person name="Osipova E."/>
            <person name="Leigh N.D."/>
            <person name="Simon A."/>
            <person name="Yun M.H."/>
        </authorList>
    </citation>
    <scope>NUCLEOTIDE SEQUENCE</scope>
    <source>
        <strain evidence="2">20211129_DDA</strain>
        <tissue evidence="2">Liver</tissue>
    </source>
</reference>
<feature type="region of interest" description="Disordered" evidence="1">
    <location>
        <begin position="13"/>
        <end position="46"/>
    </location>
</feature>
<feature type="compositionally biased region" description="Basic and acidic residues" evidence="1">
    <location>
        <begin position="174"/>
        <end position="184"/>
    </location>
</feature>
<sequence length="190" mass="20577">MLLRCILATLRNPDTPCPGSTAQPPQAGKAPPCRSQRNASAEDGARIIPSLRRGLRISEYIEPARVQSGLENQQRPEGTYRGGAECCLGPVTQTRSEPADSWARGPPLDRSPGLGRGPGSEPAAAWTETGLKWLCSPNTRNRGGRTDPLGVSWGGAAWAPVEARRLWGECSSSQDRRERLHSIEQEAEQE</sequence>
<organism evidence="2 3">
    <name type="scientific">Pleurodeles waltl</name>
    <name type="common">Iberian ribbed newt</name>
    <dbReference type="NCBI Taxonomy" id="8319"/>
    <lineage>
        <taxon>Eukaryota</taxon>
        <taxon>Metazoa</taxon>
        <taxon>Chordata</taxon>
        <taxon>Craniata</taxon>
        <taxon>Vertebrata</taxon>
        <taxon>Euteleostomi</taxon>
        <taxon>Amphibia</taxon>
        <taxon>Batrachia</taxon>
        <taxon>Caudata</taxon>
        <taxon>Salamandroidea</taxon>
        <taxon>Salamandridae</taxon>
        <taxon>Pleurodelinae</taxon>
        <taxon>Pleurodeles</taxon>
    </lineage>
</organism>
<evidence type="ECO:0000256" key="1">
    <source>
        <dbReference type="SAM" id="MobiDB-lite"/>
    </source>
</evidence>
<feature type="region of interest" description="Disordered" evidence="1">
    <location>
        <begin position="68"/>
        <end position="124"/>
    </location>
</feature>
<evidence type="ECO:0000313" key="3">
    <source>
        <dbReference type="Proteomes" id="UP001066276"/>
    </source>
</evidence>
<accession>A0AAV7PMY9</accession>
<name>A0AAV7PMY9_PLEWA</name>
<feature type="region of interest" description="Disordered" evidence="1">
    <location>
        <begin position="170"/>
        <end position="190"/>
    </location>
</feature>
<proteinExistence type="predicted"/>
<keyword evidence="3" id="KW-1185">Reference proteome</keyword>
<comment type="caution">
    <text evidence="2">The sequence shown here is derived from an EMBL/GenBank/DDBJ whole genome shotgun (WGS) entry which is preliminary data.</text>
</comment>
<dbReference type="EMBL" id="JANPWB010000011">
    <property type="protein sequence ID" value="KAJ1129526.1"/>
    <property type="molecule type" value="Genomic_DNA"/>
</dbReference>
<evidence type="ECO:0000313" key="2">
    <source>
        <dbReference type="EMBL" id="KAJ1129526.1"/>
    </source>
</evidence>
<dbReference type="Proteomes" id="UP001066276">
    <property type="component" value="Chromosome 7"/>
</dbReference>